<dbReference type="EMBL" id="JACASV010000135">
    <property type="protein sequence ID" value="NWJ44180.1"/>
    <property type="molecule type" value="Genomic_DNA"/>
</dbReference>
<gene>
    <name evidence="1" type="ORF">HX837_08295</name>
</gene>
<proteinExistence type="predicted"/>
<name>A0A7K4MRF6_9ARCH</name>
<dbReference type="Proteomes" id="UP000523105">
    <property type="component" value="Unassembled WGS sequence"/>
</dbReference>
<comment type="caution">
    <text evidence="1">The sequence shown here is derived from an EMBL/GenBank/DDBJ whole genome shotgun (WGS) entry which is preliminary data.</text>
</comment>
<sequence length="416" mass="46945">MGYRLSPTDTVNLFIKTMKDKKDAGKTKIKLTNTFKGVSPSLFFGNDKWSGTTKAQYKIKLSEANLNQIAKNAKISKSEIKPAAGGKKTTIFDVNGYSIYLETTAKTSTSSDAASTRKQELASLWMIRSALSPTPKLFKNWDAVTKDKKAFNELTDIYPELITTATEWQAGLCAQQKKIDEVLQGGGHYTEFVREGGFMKFISKLVKDEFMIGRKDSWNPADVWVIRKGEKIEEKLKKAAKGGITQLNHTMIQMWEQRILKGISLKAISGSKAEFEVVNVEEALFKKMDNSVFELDKIEIPLNLVNGQFETQDSRIHLKEGETKLIKFQVTQNSKGFNNLKVEGTMIGAGAARAGKVPLDMMKSMMTKDYHNEGINFEIGQFTNKWQDYPKTLAEFNKDSQIYSKMWNTIKEKLIS</sequence>
<accession>A0A7K4MRF6</accession>
<evidence type="ECO:0000313" key="2">
    <source>
        <dbReference type="Proteomes" id="UP000523105"/>
    </source>
</evidence>
<dbReference type="AlphaFoldDB" id="A0A7K4MRF6"/>
<organism evidence="1 2">
    <name type="scientific">Marine Group I thaumarchaeote</name>
    <dbReference type="NCBI Taxonomy" id="2511932"/>
    <lineage>
        <taxon>Archaea</taxon>
        <taxon>Nitrososphaerota</taxon>
        <taxon>Marine Group I</taxon>
    </lineage>
</organism>
<evidence type="ECO:0000313" key="1">
    <source>
        <dbReference type="EMBL" id="NWJ44180.1"/>
    </source>
</evidence>
<reference evidence="1 2" key="1">
    <citation type="journal article" date="2019" name="Environ. Microbiol.">
        <title>Genomics insights into ecotype formation of ammonia-oxidizing archaea in the deep ocean.</title>
        <authorList>
            <person name="Wang Y."/>
            <person name="Huang J.M."/>
            <person name="Cui G.J."/>
            <person name="Nunoura T."/>
            <person name="Takaki Y."/>
            <person name="Li W.L."/>
            <person name="Li J."/>
            <person name="Gao Z.M."/>
            <person name="Takai K."/>
            <person name="Zhang A.Q."/>
            <person name="Stepanauskas R."/>
        </authorList>
    </citation>
    <scope>NUCLEOTIDE SEQUENCE [LARGE SCALE GENOMIC DNA]</scope>
    <source>
        <strain evidence="1 2">L15b</strain>
    </source>
</reference>
<feature type="non-terminal residue" evidence="1">
    <location>
        <position position="416"/>
    </location>
</feature>
<protein>
    <submittedName>
        <fullName evidence="1">Uncharacterized protein</fullName>
    </submittedName>
</protein>